<dbReference type="PANTHER" id="PTHR13947:SF37">
    <property type="entry name" value="LD18367P"/>
    <property type="match status" value="1"/>
</dbReference>
<feature type="domain" description="HTH marR-type" evidence="2">
    <location>
        <begin position="1"/>
        <end position="132"/>
    </location>
</feature>
<evidence type="ECO:0000313" key="4">
    <source>
        <dbReference type="EMBL" id="KAJ55284.1"/>
    </source>
</evidence>
<dbReference type="PANTHER" id="PTHR13947">
    <property type="entry name" value="GNAT FAMILY N-ACETYLTRANSFERASE"/>
    <property type="match status" value="1"/>
</dbReference>
<keyword evidence="1" id="KW-0808">Transferase</keyword>
<sequence>MDTIRAFNRFYTARLGVLDRAYLDSGHSLGEVRVVFELAREPGLTARDLVAQLQVDEGQLSRSLKAMERNGLIIRKRSEADARRVELYLSPAGEELNAMCVQRSRAGIAAMFAQAGPGAVTQVAEALDGVQQVLGGRPEPVQFRDLAPGDAGWVLQRHAEHYCGNEGFDDSFETLVAGIIQDYLRDRDPAVERAWIAHRNDQRLGCIFCVRGPEAKQAKLRMFMVEPAARGQRLGLQLLNLCVDWARDKGFETMVLWTHESHRAACALYAQNGFVLMSSEPVRSFGLDLVEQSWMKTL</sequence>
<name>A0A037ZI41_9RHOB</name>
<evidence type="ECO:0000259" key="3">
    <source>
        <dbReference type="PROSITE" id="PS51186"/>
    </source>
</evidence>
<dbReference type="GO" id="GO:0003700">
    <property type="term" value="F:DNA-binding transcription factor activity"/>
    <property type="evidence" value="ECO:0007669"/>
    <property type="project" value="InterPro"/>
</dbReference>
<evidence type="ECO:0008006" key="6">
    <source>
        <dbReference type="Google" id="ProtNLM"/>
    </source>
</evidence>
<dbReference type="CDD" id="cd04301">
    <property type="entry name" value="NAT_SF"/>
    <property type="match status" value="1"/>
</dbReference>
<protein>
    <recommendedName>
        <fullName evidence="6">MarR family transcriptional regulator</fullName>
    </recommendedName>
</protein>
<organism evidence="4 5">
    <name type="scientific">Actibacterium mucosum KCTC 23349</name>
    <dbReference type="NCBI Taxonomy" id="1454373"/>
    <lineage>
        <taxon>Bacteria</taxon>
        <taxon>Pseudomonadati</taxon>
        <taxon>Pseudomonadota</taxon>
        <taxon>Alphaproteobacteria</taxon>
        <taxon>Rhodobacterales</taxon>
        <taxon>Roseobacteraceae</taxon>
        <taxon>Actibacterium</taxon>
    </lineage>
</organism>
<dbReference type="SUPFAM" id="SSF55729">
    <property type="entry name" value="Acyl-CoA N-acyltransferases (Nat)"/>
    <property type="match status" value="1"/>
</dbReference>
<dbReference type="Pfam" id="PF12802">
    <property type="entry name" value="MarR_2"/>
    <property type="match status" value="1"/>
</dbReference>
<comment type="caution">
    <text evidence="4">The sequence shown here is derived from an EMBL/GenBank/DDBJ whole genome shotgun (WGS) entry which is preliminary data.</text>
</comment>
<dbReference type="InterPro" id="IPR016181">
    <property type="entry name" value="Acyl_CoA_acyltransferase"/>
</dbReference>
<dbReference type="Gene3D" id="1.10.10.10">
    <property type="entry name" value="Winged helix-like DNA-binding domain superfamily/Winged helix DNA-binding domain"/>
    <property type="match status" value="1"/>
</dbReference>
<evidence type="ECO:0000313" key="5">
    <source>
        <dbReference type="Proteomes" id="UP000026249"/>
    </source>
</evidence>
<dbReference type="PROSITE" id="PS51186">
    <property type="entry name" value="GNAT"/>
    <property type="match status" value="1"/>
</dbReference>
<dbReference type="InterPro" id="IPR036390">
    <property type="entry name" value="WH_DNA-bd_sf"/>
</dbReference>
<dbReference type="Pfam" id="PF00583">
    <property type="entry name" value="Acetyltransf_1"/>
    <property type="match status" value="1"/>
</dbReference>
<proteinExistence type="predicted"/>
<dbReference type="SMART" id="SM00347">
    <property type="entry name" value="HTH_MARR"/>
    <property type="match status" value="1"/>
</dbReference>
<dbReference type="InterPro" id="IPR000835">
    <property type="entry name" value="HTH_MarR-typ"/>
</dbReference>
<keyword evidence="5" id="KW-1185">Reference proteome</keyword>
<reference evidence="4 5" key="1">
    <citation type="submission" date="2014-03" db="EMBL/GenBank/DDBJ databases">
        <title>Draft Genome Sequence of Actibacterium mucosum KCTC 23349, a Marine Alphaproteobacterium with Complex Ionic Requirements Isolated from Mediterranean Seawater at Malvarrosa Beach, Valencia, Spain.</title>
        <authorList>
            <person name="Arahal D.R."/>
            <person name="Shao Z."/>
            <person name="Lai Q."/>
            <person name="Pujalte M.J."/>
        </authorList>
    </citation>
    <scope>NUCLEOTIDE SEQUENCE [LARGE SCALE GENOMIC DNA]</scope>
    <source>
        <strain evidence="4 5">KCTC 23349</strain>
    </source>
</reference>
<dbReference type="Proteomes" id="UP000026249">
    <property type="component" value="Unassembled WGS sequence"/>
</dbReference>
<dbReference type="PROSITE" id="PS50995">
    <property type="entry name" value="HTH_MARR_2"/>
    <property type="match status" value="1"/>
</dbReference>
<dbReference type="Gene3D" id="3.40.630.30">
    <property type="match status" value="1"/>
</dbReference>
<gene>
    <name evidence="4" type="ORF">ACMU_11335</name>
</gene>
<evidence type="ECO:0000259" key="2">
    <source>
        <dbReference type="PROSITE" id="PS50995"/>
    </source>
</evidence>
<dbReference type="CDD" id="cd00090">
    <property type="entry name" value="HTH_ARSR"/>
    <property type="match status" value="1"/>
</dbReference>
<dbReference type="GO" id="GO:0008080">
    <property type="term" value="F:N-acetyltransferase activity"/>
    <property type="evidence" value="ECO:0007669"/>
    <property type="project" value="InterPro"/>
</dbReference>
<dbReference type="InterPro" id="IPR050769">
    <property type="entry name" value="NAT_camello-type"/>
</dbReference>
<dbReference type="SUPFAM" id="SSF46785">
    <property type="entry name" value="Winged helix' DNA-binding domain"/>
    <property type="match status" value="1"/>
</dbReference>
<feature type="domain" description="N-acetyltransferase" evidence="3">
    <location>
        <begin position="141"/>
        <end position="298"/>
    </location>
</feature>
<evidence type="ECO:0000256" key="1">
    <source>
        <dbReference type="ARBA" id="ARBA00022679"/>
    </source>
</evidence>
<dbReference type="AlphaFoldDB" id="A0A037ZI41"/>
<dbReference type="EMBL" id="JFKE01000004">
    <property type="protein sequence ID" value="KAJ55284.1"/>
    <property type="molecule type" value="Genomic_DNA"/>
</dbReference>
<dbReference type="InterPro" id="IPR000182">
    <property type="entry name" value="GNAT_dom"/>
</dbReference>
<dbReference type="InterPro" id="IPR036388">
    <property type="entry name" value="WH-like_DNA-bd_sf"/>
</dbReference>
<dbReference type="InterPro" id="IPR011991">
    <property type="entry name" value="ArsR-like_HTH"/>
</dbReference>
<dbReference type="STRING" id="1454373.ACMU_11335"/>
<accession>A0A037ZI41</accession>